<keyword evidence="7" id="KW-1185">Reference proteome</keyword>
<dbReference type="EMBL" id="CP051152">
    <property type="protein sequence ID" value="QJQ04700.1"/>
    <property type="molecule type" value="Genomic_DNA"/>
</dbReference>
<dbReference type="GO" id="GO:0005829">
    <property type="term" value="C:cytosol"/>
    <property type="evidence" value="ECO:0007669"/>
    <property type="project" value="TreeGrafter"/>
</dbReference>
<gene>
    <name evidence="6" type="ORF">EJG51_001245</name>
</gene>
<reference evidence="6 7" key="1">
    <citation type="journal article" date="2019" name="Int. J. Syst. Evol. Microbiol.">
        <title>Undibacterium piscinae sp. nov., isolated from Korean shiner intestine.</title>
        <authorList>
            <person name="Lee S.Y."/>
            <person name="Kang W."/>
            <person name="Kim P.S."/>
            <person name="Kim H.S."/>
            <person name="Sung H."/>
            <person name="Shin N.R."/>
            <person name="Whon T.W."/>
            <person name="Yun J.H."/>
            <person name="Lee J.Y."/>
            <person name="Lee J.Y."/>
            <person name="Jung M.J."/>
            <person name="Jeong Y.S."/>
            <person name="Tak E.J."/>
            <person name="Han J.E."/>
            <person name="Hyun D.W."/>
            <person name="Kang M.S."/>
            <person name="Lee K.E."/>
            <person name="Lee B.H."/>
            <person name="Bae J.W."/>
        </authorList>
    </citation>
    <scope>NUCLEOTIDE SEQUENCE [LARGE SCALE GENOMIC DNA]</scope>
    <source>
        <strain evidence="6 7">S11R28</strain>
    </source>
</reference>
<evidence type="ECO:0000256" key="2">
    <source>
        <dbReference type="ARBA" id="ARBA00010740"/>
    </source>
</evidence>
<evidence type="ECO:0000313" key="7">
    <source>
        <dbReference type="Proteomes" id="UP000274350"/>
    </source>
</evidence>
<evidence type="ECO:0000256" key="4">
    <source>
        <dbReference type="ARBA" id="ARBA00022517"/>
    </source>
</evidence>
<dbReference type="Pfam" id="PF02620">
    <property type="entry name" value="YceD"/>
    <property type="match status" value="1"/>
</dbReference>
<comment type="function">
    <text evidence="1">Plays a role in synthesis, processing and/or stability of 23S rRNA.</text>
</comment>
<evidence type="ECO:0000256" key="3">
    <source>
        <dbReference type="ARBA" id="ARBA00015716"/>
    </source>
</evidence>
<name>A0A6M4A1J7_9BURK</name>
<dbReference type="InterPro" id="IPR039255">
    <property type="entry name" value="YceD_bac"/>
</dbReference>
<dbReference type="OrthoDB" id="5297600at2"/>
<dbReference type="PANTHER" id="PTHR38099">
    <property type="entry name" value="LARGE RIBOSOMAL RNA SUBUNIT ACCUMULATION PROTEIN YCED"/>
    <property type="match status" value="1"/>
</dbReference>
<accession>A0A6M4A1J7</accession>
<protein>
    <recommendedName>
        <fullName evidence="3">Large ribosomal RNA subunit accumulation protein YceD</fullName>
    </recommendedName>
    <alternativeName>
        <fullName evidence="5">23S rRNA accumulation protein YceD</fullName>
    </alternativeName>
</protein>
<dbReference type="PANTHER" id="PTHR38099:SF1">
    <property type="entry name" value="LARGE RIBOSOMAL RNA SUBUNIT ACCUMULATION PROTEIN YCED"/>
    <property type="match status" value="1"/>
</dbReference>
<evidence type="ECO:0000313" key="6">
    <source>
        <dbReference type="EMBL" id="QJQ04700.1"/>
    </source>
</evidence>
<organism evidence="6 7">
    <name type="scientific">Undibacterium piscinae</name>
    <dbReference type="NCBI Taxonomy" id="2495591"/>
    <lineage>
        <taxon>Bacteria</taxon>
        <taxon>Pseudomonadati</taxon>
        <taxon>Pseudomonadota</taxon>
        <taxon>Betaproteobacteria</taxon>
        <taxon>Burkholderiales</taxon>
        <taxon>Oxalobacteraceae</taxon>
        <taxon>Undibacterium</taxon>
    </lineage>
</organism>
<evidence type="ECO:0000256" key="5">
    <source>
        <dbReference type="ARBA" id="ARBA00031841"/>
    </source>
</evidence>
<dbReference type="KEGG" id="upi:EJG51_001245"/>
<evidence type="ECO:0000256" key="1">
    <source>
        <dbReference type="ARBA" id="ARBA00002868"/>
    </source>
</evidence>
<comment type="similarity">
    <text evidence="2">Belongs to the DUF177 domain family.</text>
</comment>
<keyword evidence="4" id="KW-0690">Ribosome biogenesis</keyword>
<dbReference type="InterPro" id="IPR003772">
    <property type="entry name" value="YceD"/>
</dbReference>
<proteinExistence type="inferred from homology"/>
<dbReference type="AlphaFoldDB" id="A0A6M4A1J7"/>
<dbReference type="GO" id="GO:0042254">
    <property type="term" value="P:ribosome biogenesis"/>
    <property type="evidence" value="ECO:0007669"/>
    <property type="project" value="UniProtKB-KW"/>
</dbReference>
<dbReference type="Proteomes" id="UP000274350">
    <property type="component" value="Chromosome"/>
</dbReference>
<sequence>MQAFVIDAFSFSQLKERRDGSTLISDFPRLSAECASTEGELTWSLEGGVSKLGYPLLRLTVEGKVQLICQRCLTSLDFEVDSVSELILAKNEEHADEIEALIEDDEIDVVVGSKAFDVMDLIEDEALLAIPQSPKHTVCPDAVTDSSVSTVSPVAAIEAKASKKPSPFAVLKKVNGRT</sequence>